<name>A0AAE2YPV5_9PROT</name>
<feature type="chain" id="PRO_5042009830" description="Adhesin" evidence="1">
    <location>
        <begin position="26"/>
        <end position="446"/>
    </location>
</feature>
<sequence>MNTIRKVSPIAIAIAALVAAPLAFAGAAVNNDQSSVMNLQGANWNSTNSAVLTDSAGQGAQGNIGFNIASGSQNQQSNAGALASNTNIDVGDGFASSATTIAKQVAVMDWAFQVATGGNLVSFTGNALQGAVGNIGVNMASGYFNQQGNNLSASSAQNSDYARAKSNTTQASGYLLNLSTGNYNSAISASNNTGLYGNVLSGASGNIGVNEAAGISNQQSNSLSVATASNNDHEGYPIGATATTNTDQVAGMRGALQGTPMFWQNGATNVAGVAANALQNASGNISVNLASGVDNQQSNSTALSATSNTYNKQRSVDYAAAKAATNQTSVLNGSVDTNVIDSTTVGGNAGQGASGNIGINVASGAQNQQQNGLAMAAIASSKALGTASAPVLQNAAFNGSMSMCSDYSATVSGNALQNATGNIGLNIASGNNNQQSNTLAIASVTK</sequence>
<evidence type="ECO:0000313" key="3">
    <source>
        <dbReference type="Proteomes" id="UP001197378"/>
    </source>
</evidence>
<comment type="caution">
    <text evidence="2">The sequence shown here is derived from an EMBL/GenBank/DDBJ whole genome shotgun (WGS) entry which is preliminary data.</text>
</comment>
<reference evidence="2" key="1">
    <citation type="journal article" date="2021" name="ISME J.">
        <title>Genomic evolution of the class Acidithiobacillia: deep-branching Proteobacteria living in extreme acidic conditions.</title>
        <authorList>
            <person name="Moya-Beltran A."/>
            <person name="Beard S."/>
            <person name="Rojas-Villalobos C."/>
            <person name="Issotta F."/>
            <person name="Gallardo Y."/>
            <person name="Ulloa R."/>
            <person name="Giaveno A."/>
            <person name="Degli Esposti M."/>
            <person name="Johnson D.B."/>
            <person name="Quatrini R."/>
        </authorList>
    </citation>
    <scope>NUCLEOTIDE SEQUENCE</scope>
    <source>
        <strain evidence="2">VAN18-1</strain>
    </source>
</reference>
<dbReference type="AlphaFoldDB" id="A0AAE2YPV5"/>
<organism evidence="2 3">
    <name type="scientific">Igneacidithiobacillus copahuensis</name>
    <dbReference type="NCBI Taxonomy" id="2724909"/>
    <lineage>
        <taxon>Bacteria</taxon>
        <taxon>Pseudomonadati</taxon>
        <taxon>Pseudomonadota</taxon>
        <taxon>Acidithiobacillia</taxon>
        <taxon>Acidithiobacillales</taxon>
        <taxon>Acidithiobacillaceae</taxon>
        <taxon>Igneacidithiobacillus</taxon>
    </lineage>
</organism>
<gene>
    <name evidence="2" type="ORF">HFQ13_06440</name>
</gene>
<dbReference type="EMBL" id="JAAXYO010000084">
    <property type="protein sequence ID" value="MBU2787843.1"/>
    <property type="molecule type" value="Genomic_DNA"/>
</dbReference>
<evidence type="ECO:0008006" key="4">
    <source>
        <dbReference type="Google" id="ProtNLM"/>
    </source>
</evidence>
<evidence type="ECO:0000313" key="2">
    <source>
        <dbReference type="EMBL" id="MBU2787843.1"/>
    </source>
</evidence>
<proteinExistence type="predicted"/>
<accession>A0AAE2YPV5</accession>
<keyword evidence="3" id="KW-1185">Reference proteome</keyword>
<feature type="signal peptide" evidence="1">
    <location>
        <begin position="1"/>
        <end position="25"/>
    </location>
</feature>
<dbReference type="Proteomes" id="UP001197378">
    <property type="component" value="Unassembled WGS sequence"/>
</dbReference>
<evidence type="ECO:0000256" key="1">
    <source>
        <dbReference type="SAM" id="SignalP"/>
    </source>
</evidence>
<protein>
    <recommendedName>
        <fullName evidence="4">Adhesin</fullName>
    </recommendedName>
</protein>
<keyword evidence="1" id="KW-0732">Signal</keyword>
<dbReference type="RefSeq" id="WP_215871210.1">
    <property type="nucleotide sequence ID" value="NZ_JAAXYO010000084.1"/>
</dbReference>